<dbReference type="PROSITE" id="PS51387">
    <property type="entry name" value="FAD_PCMH"/>
    <property type="match status" value="1"/>
</dbReference>
<dbReference type="SUPFAM" id="SSF56176">
    <property type="entry name" value="FAD-binding/transporter-associated domain-like"/>
    <property type="match status" value="1"/>
</dbReference>
<keyword evidence="4" id="KW-0274">FAD</keyword>
<evidence type="ECO:0000313" key="9">
    <source>
        <dbReference type="Proteomes" id="UP001500058"/>
    </source>
</evidence>
<dbReference type="Gene3D" id="3.30.465.10">
    <property type="match status" value="1"/>
</dbReference>
<gene>
    <name evidence="8" type="ORF">GCM10010420_46350</name>
</gene>
<dbReference type="PANTHER" id="PTHR42973">
    <property type="entry name" value="BINDING OXIDOREDUCTASE, PUTATIVE (AFU_ORTHOLOGUE AFUA_1G17690)-RELATED"/>
    <property type="match status" value="1"/>
</dbReference>
<dbReference type="EMBL" id="BAAATJ010000027">
    <property type="protein sequence ID" value="GAA2411970.1"/>
    <property type="molecule type" value="Genomic_DNA"/>
</dbReference>
<organism evidence="8 9">
    <name type="scientific">Streptomyces glaucosporus</name>
    <dbReference type="NCBI Taxonomy" id="284044"/>
    <lineage>
        <taxon>Bacteria</taxon>
        <taxon>Bacillati</taxon>
        <taxon>Actinomycetota</taxon>
        <taxon>Actinomycetes</taxon>
        <taxon>Kitasatosporales</taxon>
        <taxon>Streptomycetaceae</taxon>
        <taxon>Streptomyces</taxon>
    </lineage>
</organism>
<dbReference type="InterPro" id="IPR012951">
    <property type="entry name" value="BBE"/>
</dbReference>
<feature type="signal peptide" evidence="6">
    <location>
        <begin position="1"/>
        <end position="34"/>
    </location>
</feature>
<evidence type="ECO:0000256" key="6">
    <source>
        <dbReference type="SAM" id="SignalP"/>
    </source>
</evidence>
<dbReference type="Pfam" id="PF01565">
    <property type="entry name" value="FAD_binding_4"/>
    <property type="match status" value="1"/>
</dbReference>
<sequence length="558" mass="60564">MSRKEEQPTRRSVLAVAGGAAGASALGLARPALAASSGTTAEAAPFAATAVRPGDPRYADLTVGLNQRWTSSPDRVHLVSTTEQVVGVVAEAAAAKRRVTVRSGGHCYEEFVYNSDVDVIVDMSEMNRVYFDADKNAFAVEPGANLGDIYDRLYRGWGVTVPGGMCYSVGAGGHVAGGGWGLLCRRDGLIVDHLYAVEVVTVDRSGKARAVVATRDDTGRLHDLWWAHTGGGGGTFGIVTRYWFRSPNASGTDPSALLPKPPAEVLVSAVSWPWAKMKQADFTTLVRNFCTWHETHAEPGGNTAGLVSLLNLNHISGGEIGLLTQVTGDTPDADAVLEEYLDHVTRGMSVSPERPSDNSSDHGPLANFFVPRRWSWLKATHYLGTSNQVMTNPTLRGDQKSAYHRRGFTEAQIATLYEHLRAGQLDNPMAQVVVSSYGAQVNAVAPGDTAQAHRDSTFKVLYQTNWTEAEDDAVNLAWLRGLYRDTYADKGGVPVPDEQTSGCFVNYCDIDLGNARYNTSSVPWHDLYWGGNYARLQRAKAYWDPADFFRHGQSVRLP</sequence>
<evidence type="ECO:0000256" key="1">
    <source>
        <dbReference type="ARBA" id="ARBA00001974"/>
    </source>
</evidence>
<proteinExistence type="inferred from homology"/>
<dbReference type="InterPro" id="IPR016169">
    <property type="entry name" value="FAD-bd_PCMH_sub2"/>
</dbReference>
<evidence type="ECO:0000259" key="7">
    <source>
        <dbReference type="PROSITE" id="PS51387"/>
    </source>
</evidence>
<dbReference type="PANTHER" id="PTHR42973:SF39">
    <property type="entry name" value="FAD-BINDING PCMH-TYPE DOMAIN-CONTAINING PROTEIN"/>
    <property type="match status" value="1"/>
</dbReference>
<comment type="cofactor">
    <cofactor evidence="1">
        <name>FAD</name>
        <dbReference type="ChEBI" id="CHEBI:57692"/>
    </cofactor>
</comment>
<keyword evidence="9" id="KW-1185">Reference proteome</keyword>
<keyword evidence="3" id="KW-0285">Flavoprotein</keyword>
<accession>A0ABP5VXZ4</accession>
<evidence type="ECO:0000256" key="5">
    <source>
        <dbReference type="ARBA" id="ARBA00023002"/>
    </source>
</evidence>
<protein>
    <submittedName>
        <fullName evidence="8">BBE domain-containing protein</fullName>
    </submittedName>
</protein>
<evidence type="ECO:0000256" key="2">
    <source>
        <dbReference type="ARBA" id="ARBA00005466"/>
    </source>
</evidence>
<dbReference type="InterPro" id="IPR050416">
    <property type="entry name" value="FAD-linked_Oxidoreductase"/>
</dbReference>
<dbReference type="Proteomes" id="UP001500058">
    <property type="component" value="Unassembled WGS sequence"/>
</dbReference>
<evidence type="ECO:0000313" key="8">
    <source>
        <dbReference type="EMBL" id="GAA2411970.1"/>
    </source>
</evidence>
<dbReference type="RefSeq" id="WP_344633045.1">
    <property type="nucleotide sequence ID" value="NZ_BAAATJ010000027.1"/>
</dbReference>
<dbReference type="Gene3D" id="3.40.462.20">
    <property type="match status" value="1"/>
</dbReference>
<dbReference type="InterPro" id="IPR016166">
    <property type="entry name" value="FAD-bd_PCMH"/>
</dbReference>
<evidence type="ECO:0000256" key="4">
    <source>
        <dbReference type="ARBA" id="ARBA00022827"/>
    </source>
</evidence>
<keyword evidence="5" id="KW-0560">Oxidoreductase</keyword>
<dbReference type="InterPro" id="IPR036318">
    <property type="entry name" value="FAD-bd_PCMH-like_sf"/>
</dbReference>
<keyword evidence="6" id="KW-0732">Signal</keyword>
<evidence type="ECO:0000256" key="3">
    <source>
        <dbReference type="ARBA" id="ARBA00022630"/>
    </source>
</evidence>
<dbReference type="InterPro" id="IPR006094">
    <property type="entry name" value="Oxid_FAD_bind_N"/>
</dbReference>
<feature type="domain" description="FAD-binding PCMH-type" evidence="7">
    <location>
        <begin position="69"/>
        <end position="249"/>
    </location>
</feature>
<feature type="chain" id="PRO_5047049430" evidence="6">
    <location>
        <begin position="35"/>
        <end position="558"/>
    </location>
</feature>
<comment type="caution">
    <text evidence="8">The sequence shown here is derived from an EMBL/GenBank/DDBJ whole genome shotgun (WGS) entry which is preliminary data.</text>
</comment>
<dbReference type="PROSITE" id="PS51318">
    <property type="entry name" value="TAT"/>
    <property type="match status" value="1"/>
</dbReference>
<comment type="similarity">
    <text evidence="2">Belongs to the oxygen-dependent FAD-linked oxidoreductase family.</text>
</comment>
<dbReference type="InterPro" id="IPR006311">
    <property type="entry name" value="TAT_signal"/>
</dbReference>
<name>A0ABP5VXZ4_9ACTN</name>
<dbReference type="Pfam" id="PF08031">
    <property type="entry name" value="BBE"/>
    <property type="match status" value="1"/>
</dbReference>
<reference evidence="9" key="1">
    <citation type="journal article" date="2019" name="Int. J. Syst. Evol. Microbiol.">
        <title>The Global Catalogue of Microorganisms (GCM) 10K type strain sequencing project: providing services to taxonomists for standard genome sequencing and annotation.</title>
        <authorList>
            <consortium name="The Broad Institute Genomics Platform"/>
            <consortium name="The Broad Institute Genome Sequencing Center for Infectious Disease"/>
            <person name="Wu L."/>
            <person name="Ma J."/>
        </authorList>
    </citation>
    <scope>NUCLEOTIDE SEQUENCE [LARGE SCALE GENOMIC DNA]</scope>
    <source>
        <strain evidence="9">JCM 6921</strain>
    </source>
</reference>